<proteinExistence type="predicted"/>
<feature type="region of interest" description="Disordered" evidence="1">
    <location>
        <begin position="71"/>
        <end position="93"/>
    </location>
</feature>
<reference evidence="2" key="1">
    <citation type="journal article" date="2023" name="Mol. Phylogenet. Evol.">
        <title>Genome-scale phylogeny and comparative genomics of the fungal order Sordariales.</title>
        <authorList>
            <person name="Hensen N."/>
            <person name="Bonometti L."/>
            <person name="Westerberg I."/>
            <person name="Brannstrom I.O."/>
            <person name="Guillou S."/>
            <person name="Cros-Aarteil S."/>
            <person name="Calhoun S."/>
            <person name="Haridas S."/>
            <person name="Kuo A."/>
            <person name="Mondo S."/>
            <person name="Pangilinan J."/>
            <person name="Riley R."/>
            <person name="LaButti K."/>
            <person name="Andreopoulos B."/>
            <person name="Lipzen A."/>
            <person name="Chen C."/>
            <person name="Yan M."/>
            <person name="Daum C."/>
            <person name="Ng V."/>
            <person name="Clum A."/>
            <person name="Steindorff A."/>
            <person name="Ohm R.A."/>
            <person name="Martin F."/>
            <person name="Silar P."/>
            <person name="Natvig D.O."/>
            <person name="Lalanne C."/>
            <person name="Gautier V."/>
            <person name="Ament-Velasquez S.L."/>
            <person name="Kruys A."/>
            <person name="Hutchinson M.I."/>
            <person name="Powell A.J."/>
            <person name="Barry K."/>
            <person name="Miller A.N."/>
            <person name="Grigoriev I.V."/>
            <person name="Debuchy R."/>
            <person name="Gladieux P."/>
            <person name="Hiltunen Thoren M."/>
            <person name="Johannesson H."/>
        </authorList>
    </citation>
    <scope>NUCLEOTIDE SEQUENCE</scope>
    <source>
        <strain evidence="2">CBS 232.78</strain>
    </source>
</reference>
<organism evidence="2 3">
    <name type="scientific">Podospora didyma</name>
    <dbReference type="NCBI Taxonomy" id="330526"/>
    <lineage>
        <taxon>Eukaryota</taxon>
        <taxon>Fungi</taxon>
        <taxon>Dikarya</taxon>
        <taxon>Ascomycota</taxon>
        <taxon>Pezizomycotina</taxon>
        <taxon>Sordariomycetes</taxon>
        <taxon>Sordariomycetidae</taxon>
        <taxon>Sordariales</taxon>
        <taxon>Podosporaceae</taxon>
        <taxon>Podospora</taxon>
    </lineage>
</organism>
<feature type="compositionally biased region" description="Basic residues" evidence="1">
    <location>
        <begin position="76"/>
        <end position="86"/>
    </location>
</feature>
<feature type="region of interest" description="Disordered" evidence="1">
    <location>
        <begin position="1"/>
        <end position="34"/>
    </location>
</feature>
<dbReference type="EMBL" id="JAULSW010000001">
    <property type="protein sequence ID" value="KAK3393247.1"/>
    <property type="molecule type" value="Genomic_DNA"/>
</dbReference>
<gene>
    <name evidence="2" type="ORF">B0H63DRAFT_14320</name>
</gene>
<dbReference type="Proteomes" id="UP001285441">
    <property type="component" value="Unassembled WGS sequence"/>
</dbReference>
<accession>A0AAE0U714</accession>
<name>A0AAE0U714_9PEZI</name>
<sequence>MDLFRRWREPHGARQERRKTETYPPGPQQDIFEGSSDIFPDEVKVLHDLAGTTVDICFVHGLAGTERPRGLPMRCLGRKPSSRRNSTKPAFSRSATTRLLYKPQLHRQDRLIDHAASLLNDLTTENVIIGIISTPHPCCPWSRRSCLQAGTSILAKQPRASSLWHIRQRQGYHLHGYAAKGVMDGSLGQNTGLGSWHC</sequence>
<protein>
    <submittedName>
        <fullName evidence="2">Uncharacterized protein</fullName>
    </submittedName>
</protein>
<evidence type="ECO:0000256" key="1">
    <source>
        <dbReference type="SAM" id="MobiDB-lite"/>
    </source>
</evidence>
<evidence type="ECO:0000313" key="3">
    <source>
        <dbReference type="Proteomes" id="UP001285441"/>
    </source>
</evidence>
<evidence type="ECO:0000313" key="2">
    <source>
        <dbReference type="EMBL" id="KAK3393247.1"/>
    </source>
</evidence>
<feature type="compositionally biased region" description="Basic and acidic residues" evidence="1">
    <location>
        <begin position="1"/>
        <end position="21"/>
    </location>
</feature>
<reference evidence="2" key="2">
    <citation type="submission" date="2023-06" db="EMBL/GenBank/DDBJ databases">
        <authorList>
            <consortium name="Lawrence Berkeley National Laboratory"/>
            <person name="Haridas S."/>
            <person name="Hensen N."/>
            <person name="Bonometti L."/>
            <person name="Westerberg I."/>
            <person name="Brannstrom I.O."/>
            <person name="Guillou S."/>
            <person name="Cros-Aarteil S."/>
            <person name="Calhoun S."/>
            <person name="Kuo A."/>
            <person name="Mondo S."/>
            <person name="Pangilinan J."/>
            <person name="Riley R."/>
            <person name="LaButti K."/>
            <person name="Andreopoulos B."/>
            <person name="Lipzen A."/>
            <person name="Chen C."/>
            <person name="Yanf M."/>
            <person name="Daum C."/>
            <person name="Ng V."/>
            <person name="Clum A."/>
            <person name="Steindorff A."/>
            <person name="Ohm R."/>
            <person name="Martin F."/>
            <person name="Silar P."/>
            <person name="Natvig D."/>
            <person name="Lalanne C."/>
            <person name="Gautier V."/>
            <person name="Ament-velasquez S.L."/>
            <person name="Kruys A."/>
            <person name="Hutchinson M.I."/>
            <person name="Powell A.J."/>
            <person name="Barry K."/>
            <person name="Miller A.N."/>
            <person name="Grigoriev I.V."/>
            <person name="Debuchy R."/>
            <person name="Gladieux P."/>
            <person name="Thoren M.H."/>
            <person name="Johannesson H."/>
        </authorList>
    </citation>
    <scope>NUCLEOTIDE SEQUENCE</scope>
    <source>
        <strain evidence="2">CBS 232.78</strain>
    </source>
</reference>
<dbReference type="AlphaFoldDB" id="A0AAE0U714"/>
<comment type="caution">
    <text evidence="2">The sequence shown here is derived from an EMBL/GenBank/DDBJ whole genome shotgun (WGS) entry which is preliminary data.</text>
</comment>
<keyword evidence="3" id="KW-1185">Reference proteome</keyword>